<comment type="caution">
    <text evidence="3">The sequence shown here is derived from an EMBL/GenBank/DDBJ whole genome shotgun (WGS) entry which is preliminary data.</text>
</comment>
<evidence type="ECO:0000256" key="2">
    <source>
        <dbReference type="SAM" id="Phobius"/>
    </source>
</evidence>
<sequence>MADTGTGLRAHRTFIIITALAFAAAGAVWFGFPHQKSIPNIWVLLAKLVPFVLAVEAIAAMRFSLAVRHKIARVAVPLCFLVYFAYFVPQIFFAAANEKSFYYLVLTLTPFLILALTLSHRLGGGTPGGARRLGYAMIVLQLSGLEDLAFLTLNPHTDPAWTPIPEVWTWADHMTVRLGHPATKYEAFALIIVHVVVAVLILTLPDRVWRKLVGRGKAAPVSGESSQASGSAKADAASGTDSHGADSHGADSAGTDESPAVTSKG</sequence>
<feature type="transmembrane region" description="Helical" evidence="2">
    <location>
        <begin position="101"/>
        <end position="121"/>
    </location>
</feature>
<dbReference type="EMBL" id="JAMTCO010000009">
    <property type="protein sequence ID" value="MCP2271258.1"/>
    <property type="molecule type" value="Genomic_DNA"/>
</dbReference>
<keyword evidence="2" id="KW-0472">Membrane</keyword>
<accession>A0ABT1IF41</accession>
<organism evidence="3 4">
    <name type="scientific">Actinokineospora diospyrosa</name>
    <dbReference type="NCBI Taxonomy" id="103728"/>
    <lineage>
        <taxon>Bacteria</taxon>
        <taxon>Bacillati</taxon>
        <taxon>Actinomycetota</taxon>
        <taxon>Actinomycetes</taxon>
        <taxon>Pseudonocardiales</taxon>
        <taxon>Pseudonocardiaceae</taxon>
        <taxon>Actinokineospora</taxon>
    </lineage>
</organism>
<keyword evidence="2" id="KW-1133">Transmembrane helix</keyword>
<feature type="compositionally biased region" description="Low complexity" evidence="1">
    <location>
        <begin position="225"/>
        <end position="238"/>
    </location>
</feature>
<keyword evidence="2" id="KW-0812">Transmembrane</keyword>
<protein>
    <submittedName>
        <fullName evidence="3">Uncharacterized protein</fullName>
    </submittedName>
</protein>
<feature type="transmembrane region" description="Helical" evidence="2">
    <location>
        <begin position="187"/>
        <end position="205"/>
    </location>
</feature>
<feature type="transmembrane region" description="Helical" evidence="2">
    <location>
        <begin position="38"/>
        <end position="59"/>
    </location>
</feature>
<name>A0ABT1IF41_9PSEU</name>
<dbReference type="Proteomes" id="UP001205185">
    <property type="component" value="Unassembled WGS sequence"/>
</dbReference>
<feature type="transmembrane region" description="Helical" evidence="2">
    <location>
        <begin position="12"/>
        <end position="32"/>
    </location>
</feature>
<proteinExistence type="predicted"/>
<reference evidence="3 4" key="1">
    <citation type="submission" date="2022-06" db="EMBL/GenBank/DDBJ databases">
        <title>Genomic Encyclopedia of Archaeal and Bacterial Type Strains, Phase II (KMG-II): from individual species to whole genera.</title>
        <authorList>
            <person name="Goeker M."/>
        </authorList>
    </citation>
    <scope>NUCLEOTIDE SEQUENCE [LARGE SCALE GENOMIC DNA]</scope>
    <source>
        <strain evidence="3 4">DSM 44255</strain>
    </source>
</reference>
<gene>
    <name evidence="3" type="ORF">LV75_003772</name>
</gene>
<keyword evidence="4" id="KW-1185">Reference proteome</keyword>
<evidence type="ECO:0000256" key="1">
    <source>
        <dbReference type="SAM" id="MobiDB-lite"/>
    </source>
</evidence>
<feature type="region of interest" description="Disordered" evidence="1">
    <location>
        <begin position="219"/>
        <end position="265"/>
    </location>
</feature>
<evidence type="ECO:0000313" key="3">
    <source>
        <dbReference type="EMBL" id="MCP2271258.1"/>
    </source>
</evidence>
<feature type="transmembrane region" description="Helical" evidence="2">
    <location>
        <begin position="71"/>
        <end position="95"/>
    </location>
</feature>
<evidence type="ECO:0000313" key="4">
    <source>
        <dbReference type="Proteomes" id="UP001205185"/>
    </source>
</evidence>